<gene>
    <name evidence="17" type="primary">cyoB</name>
    <name evidence="17" type="ORF">JJB11_18310</name>
</gene>
<feature type="transmembrane region" description="Helical" evidence="15">
    <location>
        <begin position="281"/>
        <end position="306"/>
    </location>
</feature>
<evidence type="ECO:0000256" key="13">
    <source>
        <dbReference type="ARBA" id="ARBA00023136"/>
    </source>
</evidence>
<feature type="transmembrane region" description="Helical" evidence="15">
    <location>
        <begin position="465"/>
        <end position="482"/>
    </location>
</feature>
<keyword evidence="8" id="KW-0479">Metal-binding</keyword>
<protein>
    <submittedName>
        <fullName evidence="17">Cytochrome o ubiquinol oxidase subunit I</fullName>
    </submittedName>
</protein>
<dbReference type="PROSITE" id="PS00077">
    <property type="entry name" value="COX1_CUB"/>
    <property type="match status" value="1"/>
</dbReference>
<organism evidence="17 18">
    <name type="scientific">Ramlibacter ginsenosidimutans</name>
    <dbReference type="NCBI Taxonomy" id="502333"/>
    <lineage>
        <taxon>Bacteria</taxon>
        <taxon>Pseudomonadati</taxon>
        <taxon>Pseudomonadota</taxon>
        <taxon>Betaproteobacteria</taxon>
        <taxon>Burkholderiales</taxon>
        <taxon>Comamonadaceae</taxon>
        <taxon>Ramlibacter</taxon>
    </lineage>
</organism>
<dbReference type="FunFam" id="1.20.210.10:FF:000002">
    <property type="entry name" value="Cytochrome o ubiquinol oxidase, subunit I"/>
    <property type="match status" value="1"/>
</dbReference>
<dbReference type="GO" id="GO:0016682">
    <property type="term" value="F:oxidoreductase activity, acting on diphenols and related substances as donors, oxygen as acceptor"/>
    <property type="evidence" value="ECO:0007669"/>
    <property type="project" value="InterPro"/>
</dbReference>
<feature type="transmembrane region" description="Helical" evidence="15">
    <location>
        <begin position="24"/>
        <end position="46"/>
    </location>
</feature>
<keyword evidence="12" id="KW-0186">Copper</keyword>
<keyword evidence="9 14" id="KW-0249">Electron transport</keyword>
<dbReference type="GO" id="GO:0004129">
    <property type="term" value="F:cytochrome-c oxidase activity"/>
    <property type="evidence" value="ECO:0007669"/>
    <property type="project" value="InterPro"/>
</dbReference>
<feature type="transmembrane region" description="Helical" evidence="15">
    <location>
        <begin position="502"/>
        <end position="526"/>
    </location>
</feature>
<evidence type="ECO:0000256" key="9">
    <source>
        <dbReference type="ARBA" id="ARBA00022982"/>
    </source>
</evidence>
<keyword evidence="5 14" id="KW-0349">Heme</keyword>
<dbReference type="GO" id="GO:0005886">
    <property type="term" value="C:plasma membrane"/>
    <property type="evidence" value="ECO:0007669"/>
    <property type="project" value="UniProtKB-SubCell"/>
</dbReference>
<evidence type="ECO:0000256" key="4">
    <source>
        <dbReference type="ARBA" id="ARBA00022475"/>
    </source>
</evidence>
<feature type="transmembrane region" description="Helical" evidence="15">
    <location>
        <begin position="388"/>
        <end position="411"/>
    </location>
</feature>
<evidence type="ECO:0000256" key="8">
    <source>
        <dbReference type="ARBA" id="ARBA00022723"/>
    </source>
</evidence>
<evidence type="ECO:0000256" key="15">
    <source>
        <dbReference type="SAM" id="Phobius"/>
    </source>
</evidence>
<evidence type="ECO:0000256" key="7">
    <source>
        <dbReference type="ARBA" id="ARBA00022692"/>
    </source>
</evidence>
<reference evidence="17" key="1">
    <citation type="journal article" date="2012" name="J. Microbiol. Biotechnol.">
        <title>Ramlibacter ginsenosidimutans sp. nov., with ginsenoside-converting activity.</title>
        <authorList>
            <person name="Wang L."/>
            <person name="An D.S."/>
            <person name="Kim S.G."/>
            <person name="Jin F.X."/>
            <person name="Kim S.C."/>
            <person name="Lee S.T."/>
            <person name="Im W.T."/>
        </authorList>
    </citation>
    <scope>NUCLEOTIDE SEQUENCE</scope>
    <source>
        <strain evidence="17">KACC 17527</strain>
    </source>
</reference>
<feature type="domain" description="Cytochrome oxidase subunit I profile" evidence="16">
    <location>
        <begin position="47"/>
        <end position="567"/>
    </location>
</feature>
<dbReference type="NCBIfam" id="TIGR02843">
    <property type="entry name" value="CyoB"/>
    <property type="match status" value="1"/>
</dbReference>
<evidence type="ECO:0000256" key="11">
    <source>
        <dbReference type="ARBA" id="ARBA00023004"/>
    </source>
</evidence>
<keyword evidence="11" id="KW-0408">Iron</keyword>
<accession>A0A934WMQ6</accession>
<feature type="transmembrane region" description="Helical" evidence="15">
    <location>
        <begin position="67"/>
        <end position="90"/>
    </location>
</feature>
<evidence type="ECO:0000256" key="2">
    <source>
        <dbReference type="ARBA" id="ARBA00009578"/>
    </source>
</evidence>
<evidence type="ECO:0000256" key="14">
    <source>
        <dbReference type="RuleBase" id="RU000370"/>
    </source>
</evidence>
<dbReference type="GO" id="GO:0009060">
    <property type="term" value="P:aerobic respiration"/>
    <property type="evidence" value="ECO:0007669"/>
    <property type="project" value="InterPro"/>
</dbReference>
<proteinExistence type="inferred from homology"/>
<keyword evidence="3 14" id="KW-0813">Transport</keyword>
<feature type="transmembrane region" description="Helical" evidence="15">
    <location>
        <begin position="198"/>
        <end position="223"/>
    </location>
</feature>
<keyword evidence="13 15" id="KW-0472">Membrane</keyword>
<dbReference type="InterPro" id="IPR014207">
    <property type="entry name" value="Cyt_c_ubiqinol_oxidase_su1"/>
</dbReference>
<dbReference type="GO" id="GO:0015990">
    <property type="term" value="P:electron transport coupled proton transport"/>
    <property type="evidence" value="ECO:0007669"/>
    <property type="project" value="TreeGrafter"/>
</dbReference>
<dbReference type="InterPro" id="IPR036927">
    <property type="entry name" value="Cyt_c_oxase-like_su1_sf"/>
</dbReference>
<keyword evidence="18" id="KW-1185">Reference proteome</keyword>
<evidence type="ECO:0000256" key="10">
    <source>
        <dbReference type="ARBA" id="ARBA00022989"/>
    </source>
</evidence>
<dbReference type="Pfam" id="PF00115">
    <property type="entry name" value="COX1"/>
    <property type="match status" value="1"/>
</dbReference>
<evidence type="ECO:0000256" key="5">
    <source>
        <dbReference type="ARBA" id="ARBA00022617"/>
    </source>
</evidence>
<evidence type="ECO:0000259" key="16">
    <source>
        <dbReference type="PROSITE" id="PS50855"/>
    </source>
</evidence>
<dbReference type="CDD" id="cd01662">
    <property type="entry name" value="Ubiquinol_Oxidase_I"/>
    <property type="match status" value="1"/>
</dbReference>
<comment type="similarity">
    <text evidence="2 14">Belongs to the heme-copper respiratory oxidase family.</text>
</comment>
<dbReference type="Gene3D" id="1.20.210.10">
    <property type="entry name" value="Cytochrome c oxidase-like, subunit I domain"/>
    <property type="match status" value="1"/>
</dbReference>
<dbReference type="EMBL" id="JAEPWM010000008">
    <property type="protein sequence ID" value="MBK6008059.1"/>
    <property type="molecule type" value="Genomic_DNA"/>
</dbReference>
<name>A0A934WMQ6_9BURK</name>
<dbReference type="PANTHER" id="PTHR10422">
    <property type="entry name" value="CYTOCHROME C OXIDASE SUBUNIT 1"/>
    <property type="match status" value="1"/>
</dbReference>
<evidence type="ECO:0000313" key="18">
    <source>
        <dbReference type="Proteomes" id="UP000630528"/>
    </source>
</evidence>
<sequence>MSTDLSHLIFGRLSWEAIPYHEPILVATFAAVALGGLVVLAALTYFKWWGPLWRDWVCSIDHKKIGIMYMVLGVVMLLRGFADAIMMRAQQAVAFGGNMGFLPPHHYDQIFTAHGVIMIFFVAMPFVTGLMNYVVPLQIGARDVAFPFLNNFSFWMTVSGAVLVMLSLFVGEFARTGWLAYPPLSGLMASPDVGVDYYLWSLQIAGVGTTLSGINLIATIIKMRAPGMNLMRMPVFTWTALCTNVLIVASFPVLAATLALLSADRYLGTNFFTNDFGGNPMMYVNLIWIWGHPEVYILVLPVFGVWSEIVSTFSGKRLFGYASMVYATVVITILSYLVWLHHFFTMGSGASVNSFFGITTMIISIPTGAKIFNWLFTMYRGRIRFDVPMMWAVGFMVTFIIGGMTGVMLAVPPADFVLHNSLFLIAHFHNVIIGGVVFGVFAAINYWFPKAFGYRLDAFWGKASFWFWLVGFWVTFAPLYLLGFMGVTRRMNHFDDPSLQPYMIVSSIGAGLIALGIGCFLVQLAVSYVRREQLRDVTGDPWDARTLEWSTSSPPPEYNFAFTPVVHDNDAWTDMKRRGAQRPLAGFRPIHMPKNTSAGFIIAVLATAMGFGLIWHMWLLAGLGFVAMIGTAIFHTFNYDRDFNIPADVVARTEAARTRSLAAA</sequence>
<dbReference type="GO" id="GO:0022904">
    <property type="term" value="P:respiratory electron transport chain"/>
    <property type="evidence" value="ECO:0007669"/>
    <property type="project" value="TreeGrafter"/>
</dbReference>
<feature type="transmembrane region" description="Helical" evidence="15">
    <location>
        <begin position="154"/>
        <end position="178"/>
    </location>
</feature>
<evidence type="ECO:0000256" key="3">
    <source>
        <dbReference type="ARBA" id="ARBA00022448"/>
    </source>
</evidence>
<dbReference type="SUPFAM" id="SSF81442">
    <property type="entry name" value="Cytochrome c oxidase subunit I-like"/>
    <property type="match status" value="1"/>
</dbReference>
<dbReference type="PRINTS" id="PR01165">
    <property type="entry name" value="CYCOXIDASEI"/>
</dbReference>
<keyword evidence="7 14" id="KW-0812">Transmembrane</keyword>
<dbReference type="InterPro" id="IPR000883">
    <property type="entry name" value="Cyt_C_Oxase_1"/>
</dbReference>
<keyword evidence="10 15" id="KW-1133">Transmembrane helix</keyword>
<dbReference type="PANTHER" id="PTHR10422:SF35">
    <property type="entry name" value="CYTOCHROME BO(3) UBIQUINOL OXIDASE SUBUNIT 1"/>
    <property type="match status" value="1"/>
</dbReference>
<dbReference type="PROSITE" id="PS50855">
    <property type="entry name" value="COX1"/>
    <property type="match status" value="1"/>
</dbReference>
<reference evidence="17" key="2">
    <citation type="submission" date="2021-01" db="EMBL/GenBank/DDBJ databases">
        <authorList>
            <person name="Kang M."/>
        </authorList>
    </citation>
    <scope>NUCLEOTIDE SEQUENCE</scope>
    <source>
        <strain evidence="17">KACC 17527</strain>
    </source>
</reference>
<dbReference type="GO" id="GO:0009486">
    <property type="term" value="F:cytochrome bo3 ubiquinol oxidase activity"/>
    <property type="evidence" value="ECO:0007669"/>
    <property type="project" value="TreeGrafter"/>
</dbReference>
<evidence type="ECO:0000256" key="1">
    <source>
        <dbReference type="ARBA" id="ARBA00004651"/>
    </source>
</evidence>
<dbReference type="InterPro" id="IPR023615">
    <property type="entry name" value="Cyt_c_Oxase_su1_BS"/>
</dbReference>
<feature type="transmembrane region" description="Helical" evidence="15">
    <location>
        <begin position="235"/>
        <end position="261"/>
    </location>
</feature>
<dbReference type="RefSeq" id="WP_201174676.1">
    <property type="nucleotide sequence ID" value="NZ_JAEPWM010000008.1"/>
</dbReference>
<evidence type="ECO:0000313" key="17">
    <source>
        <dbReference type="EMBL" id="MBK6008059.1"/>
    </source>
</evidence>
<evidence type="ECO:0000256" key="12">
    <source>
        <dbReference type="ARBA" id="ARBA00023008"/>
    </source>
</evidence>
<feature type="transmembrane region" description="Helical" evidence="15">
    <location>
        <begin position="110"/>
        <end position="134"/>
    </location>
</feature>
<keyword evidence="4" id="KW-1003">Cell membrane</keyword>
<comment type="subcellular location">
    <subcellularLocation>
        <location evidence="1">Cell membrane</location>
        <topology evidence="1">Multi-pass membrane protein</topology>
    </subcellularLocation>
</comment>
<evidence type="ECO:0000256" key="6">
    <source>
        <dbReference type="ARBA" id="ARBA00022660"/>
    </source>
</evidence>
<dbReference type="InterPro" id="IPR023616">
    <property type="entry name" value="Cyt_c_oxase-like_su1_dom"/>
</dbReference>
<dbReference type="GO" id="GO:0020037">
    <property type="term" value="F:heme binding"/>
    <property type="evidence" value="ECO:0007669"/>
    <property type="project" value="InterPro"/>
</dbReference>
<dbReference type="GO" id="GO:0046872">
    <property type="term" value="F:metal ion binding"/>
    <property type="evidence" value="ECO:0007669"/>
    <property type="project" value="UniProtKB-KW"/>
</dbReference>
<feature type="transmembrane region" description="Helical" evidence="15">
    <location>
        <begin position="597"/>
        <end position="614"/>
    </location>
</feature>
<dbReference type="Proteomes" id="UP000630528">
    <property type="component" value="Unassembled WGS sequence"/>
</dbReference>
<comment type="caution">
    <text evidence="17">The sequence shown here is derived from an EMBL/GenBank/DDBJ whole genome shotgun (WGS) entry which is preliminary data.</text>
</comment>
<feature type="transmembrane region" description="Helical" evidence="15">
    <location>
        <begin position="423"/>
        <end position="444"/>
    </location>
</feature>
<dbReference type="AlphaFoldDB" id="A0A934WMQ6"/>
<feature type="transmembrane region" description="Helical" evidence="15">
    <location>
        <begin position="352"/>
        <end position="376"/>
    </location>
</feature>
<keyword evidence="6 14" id="KW-0679">Respiratory chain</keyword>
<feature type="transmembrane region" description="Helical" evidence="15">
    <location>
        <begin position="318"/>
        <end position="340"/>
    </location>
</feature>